<keyword evidence="3" id="KW-1185">Reference proteome</keyword>
<protein>
    <submittedName>
        <fullName evidence="2">Uncharacterized protein</fullName>
    </submittedName>
</protein>
<evidence type="ECO:0000313" key="3">
    <source>
        <dbReference type="Proteomes" id="UP001054889"/>
    </source>
</evidence>
<feature type="compositionally biased region" description="Low complexity" evidence="1">
    <location>
        <begin position="154"/>
        <end position="167"/>
    </location>
</feature>
<evidence type="ECO:0000313" key="2">
    <source>
        <dbReference type="EMBL" id="GJN03239.1"/>
    </source>
</evidence>
<evidence type="ECO:0000256" key="1">
    <source>
        <dbReference type="SAM" id="MobiDB-lite"/>
    </source>
</evidence>
<organism evidence="2 3">
    <name type="scientific">Eleusine coracana subsp. coracana</name>
    <dbReference type="NCBI Taxonomy" id="191504"/>
    <lineage>
        <taxon>Eukaryota</taxon>
        <taxon>Viridiplantae</taxon>
        <taxon>Streptophyta</taxon>
        <taxon>Embryophyta</taxon>
        <taxon>Tracheophyta</taxon>
        <taxon>Spermatophyta</taxon>
        <taxon>Magnoliopsida</taxon>
        <taxon>Liliopsida</taxon>
        <taxon>Poales</taxon>
        <taxon>Poaceae</taxon>
        <taxon>PACMAD clade</taxon>
        <taxon>Chloridoideae</taxon>
        <taxon>Cynodonteae</taxon>
        <taxon>Eleusininae</taxon>
        <taxon>Eleusine</taxon>
    </lineage>
</organism>
<dbReference type="EMBL" id="BQKI01000010">
    <property type="protein sequence ID" value="GJN03239.1"/>
    <property type="molecule type" value="Genomic_DNA"/>
</dbReference>
<dbReference type="Proteomes" id="UP001054889">
    <property type="component" value="Unassembled WGS sequence"/>
</dbReference>
<comment type="caution">
    <text evidence="2">The sequence shown here is derived from an EMBL/GenBank/DDBJ whole genome shotgun (WGS) entry which is preliminary data.</text>
</comment>
<dbReference type="AlphaFoldDB" id="A0AAV5CX90"/>
<feature type="region of interest" description="Disordered" evidence="1">
    <location>
        <begin position="1"/>
        <end position="26"/>
    </location>
</feature>
<reference evidence="2" key="2">
    <citation type="submission" date="2021-12" db="EMBL/GenBank/DDBJ databases">
        <title>Resequencing data analysis of finger millet.</title>
        <authorList>
            <person name="Hatakeyama M."/>
            <person name="Aluri S."/>
            <person name="Balachadran M.T."/>
            <person name="Sivarajan S.R."/>
            <person name="Poveda L."/>
            <person name="Shimizu-Inatsugi R."/>
            <person name="Schlapbach R."/>
            <person name="Sreeman S.M."/>
            <person name="Shimizu K.K."/>
        </authorList>
    </citation>
    <scope>NUCLEOTIDE SEQUENCE</scope>
</reference>
<accession>A0AAV5CX90</accession>
<gene>
    <name evidence="2" type="primary">ga20661</name>
    <name evidence="2" type="ORF">PR202_ga20661</name>
</gene>
<feature type="region of interest" description="Disordered" evidence="1">
    <location>
        <begin position="154"/>
        <end position="198"/>
    </location>
</feature>
<proteinExistence type="predicted"/>
<name>A0AAV5CX90_ELECO</name>
<sequence length="198" mass="20777">MTSSLSVRSSSQSRASASSKLSFFSPSPAAMFPLIPIFKMPSAIPHSSDILGSPLRDSGHLGLSSRRVVTGTRPSPPSPASARLYEPPPSHRVSGSPTRPSLHAAHMPGAYGSNARSQHLAGLAYSRRSCVVARRSASSETVISRFSARPATFHAQIHSRSSASSHQSHTRSQEHSPVSPPTPALAPLPGAKSSMARA</sequence>
<reference evidence="2" key="1">
    <citation type="journal article" date="2018" name="DNA Res.">
        <title>Multiple hybrid de novo genome assembly of finger millet, an orphan allotetraploid crop.</title>
        <authorList>
            <person name="Hatakeyama M."/>
            <person name="Aluri S."/>
            <person name="Balachadran M.T."/>
            <person name="Sivarajan S.R."/>
            <person name="Patrignani A."/>
            <person name="Gruter S."/>
            <person name="Poveda L."/>
            <person name="Shimizu-Inatsugi R."/>
            <person name="Baeten J."/>
            <person name="Francoijs K.J."/>
            <person name="Nataraja K.N."/>
            <person name="Reddy Y.A.N."/>
            <person name="Phadnis S."/>
            <person name="Ravikumar R.L."/>
            <person name="Schlapbach R."/>
            <person name="Sreeman S.M."/>
            <person name="Shimizu K.K."/>
        </authorList>
    </citation>
    <scope>NUCLEOTIDE SEQUENCE</scope>
</reference>
<feature type="region of interest" description="Disordered" evidence="1">
    <location>
        <begin position="63"/>
        <end position="113"/>
    </location>
</feature>